<gene>
    <name evidence="8" type="ORF">EVA96_02420</name>
</gene>
<dbReference type="GO" id="GO:0022857">
    <property type="term" value="F:transmembrane transporter activity"/>
    <property type="evidence" value="ECO:0007669"/>
    <property type="project" value="InterPro"/>
</dbReference>
<feature type="transmembrane region" description="Helical" evidence="6">
    <location>
        <begin position="39"/>
        <end position="58"/>
    </location>
</feature>
<feature type="transmembrane region" description="Helical" evidence="6">
    <location>
        <begin position="213"/>
        <end position="234"/>
    </location>
</feature>
<comment type="subcellular location">
    <subcellularLocation>
        <location evidence="1">Membrane</location>
        <topology evidence="1">Multi-pass membrane protein</topology>
    </subcellularLocation>
</comment>
<dbReference type="PROSITE" id="PS50850">
    <property type="entry name" value="MFS"/>
    <property type="match status" value="1"/>
</dbReference>
<sequence>MFNIKKPLVMLFLGFASGLPYILIISTSTAWLRDVGIDLSYIGFFAWLTFAYTFKFIWAPLVDRFSIPLLSIYGHRKSWIALMQIIIFISLLIISEIDPKTSLFLFGTAAFIIALAGSIQDIAIDAFRIEYAKISDQGNLAAAYQLGYRVAIIAATSLALIYADIYGWSSAFKLMAMLMCLGLVGLIFSKEEKNYSLGKLNFVNSIAEPLKDFFARFGFFMASILLLIIATYRLTDIVMGPMATPFYIDMGFSLTEIGAVVKVVALCASVVGIIFGGVIVKRIGIYNGLMIGAFLVMLTNLCFSYVAITDKNITSLSIIVGMDSLAAGIVGTVNIAFLTSLVSKRYTGFQYALLTGFMAGPGFALKGLSGVWVEYLQQIYGFSYGWMSFYISTSLLALPAILFLYFNRHFLINHEKSI</sequence>
<evidence type="ECO:0000313" key="8">
    <source>
        <dbReference type="EMBL" id="RZO20925.1"/>
    </source>
</evidence>
<accession>A0A520MI62</accession>
<feature type="transmembrane region" description="Helical" evidence="6">
    <location>
        <begin position="103"/>
        <end position="125"/>
    </location>
</feature>
<feature type="transmembrane region" description="Helical" evidence="6">
    <location>
        <begin position="79"/>
        <end position="97"/>
    </location>
</feature>
<feature type="transmembrane region" description="Helical" evidence="6">
    <location>
        <begin position="351"/>
        <end position="372"/>
    </location>
</feature>
<feature type="transmembrane region" description="Helical" evidence="6">
    <location>
        <begin position="384"/>
        <end position="406"/>
    </location>
</feature>
<evidence type="ECO:0000256" key="6">
    <source>
        <dbReference type="SAM" id="Phobius"/>
    </source>
</evidence>
<feature type="transmembrane region" description="Helical" evidence="6">
    <location>
        <begin position="171"/>
        <end position="189"/>
    </location>
</feature>
<dbReference type="InterPro" id="IPR004752">
    <property type="entry name" value="AmpG_permease/AT-1"/>
</dbReference>
<evidence type="ECO:0000256" key="3">
    <source>
        <dbReference type="ARBA" id="ARBA00022692"/>
    </source>
</evidence>
<dbReference type="InterPro" id="IPR020846">
    <property type="entry name" value="MFS_dom"/>
</dbReference>
<dbReference type="Pfam" id="PF07690">
    <property type="entry name" value="MFS_1"/>
    <property type="match status" value="1"/>
</dbReference>
<dbReference type="PANTHER" id="PTHR12778:SF10">
    <property type="entry name" value="MAJOR FACILITATOR SUPERFAMILY DOMAIN-CONTAINING PROTEIN 3"/>
    <property type="match status" value="1"/>
</dbReference>
<keyword evidence="5 6" id="KW-0472">Membrane</keyword>
<name>A0A520MI62_9GAMM</name>
<dbReference type="EMBL" id="SHBI01000012">
    <property type="protein sequence ID" value="RZO20925.1"/>
    <property type="molecule type" value="Genomic_DNA"/>
</dbReference>
<dbReference type="InterPro" id="IPR011701">
    <property type="entry name" value="MFS"/>
</dbReference>
<dbReference type="Proteomes" id="UP000315782">
    <property type="component" value="Unassembled WGS sequence"/>
</dbReference>
<feature type="transmembrane region" description="Helical" evidence="6">
    <location>
        <begin position="314"/>
        <end position="339"/>
    </location>
</feature>
<proteinExistence type="predicted"/>
<evidence type="ECO:0000256" key="5">
    <source>
        <dbReference type="ARBA" id="ARBA00023136"/>
    </source>
</evidence>
<dbReference type="GO" id="GO:0016020">
    <property type="term" value="C:membrane"/>
    <property type="evidence" value="ECO:0007669"/>
    <property type="project" value="UniProtKB-SubCell"/>
</dbReference>
<keyword evidence="4 6" id="KW-1133">Transmembrane helix</keyword>
<reference evidence="8 9" key="1">
    <citation type="submission" date="2019-02" db="EMBL/GenBank/DDBJ databases">
        <title>Prokaryotic population dynamics and viral predation in marine succession experiment using metagenomics: the confinement effect.</title>
        <authorList>
            <person name="Haro-Moreno J.M."/>
            <person name="Rodriguez-Valera F."/>
            <person name="Lopez-Perez M."/>
        </authorList>
    </citation>
    <scope>NUCLEOTIDE SEQUENCE [LARGE SCALE GENOMIC DNA]</scope>
    <source>
        <strain evidence="8">MED-G163</strain>
    </source>
</reference>
<evidence type="ECO:0000256" key="2">
    <source>
        <dbReference type="ARBA" id="ARBA00022448"/>
    </source>
</evidence>
<feature type="domain" description="Major facilitator superfamily (MFS) profile" evidence="7">
    <location>
        <begin position="6"/>
        <end position="411"/>
    </location>
</feature>
<evidence type="ECO:0000259" key="7">
    <source>
        <dbReference type="PROSITE" id="PS50850"/>
    </source>
</evidence>
<protein>
    <submittedName>
        <fullName evidence="8">MFS transporter</fullName>
    </submittedName>
</protein>
<organism evidence="8 9">
    <name type="scientific">SAR86 cluster bacterium</name>
    <dbReference type="NCBI Taxonomy" id="2030880"/>
    <lineage>
        <taxon>Bacteria</taxon>
        <taxon>Pseudomonadati</taxon>
        <taxon>Pseudomonadota</taxon>
        <taxon>Gammaproteobacteria</taxon>
        <taxon>SAR86 cluster</taxon>
    </lineage>
</organism>
<comment type="caution">
    <text evidence="8">The sequence shown here is derived from an EMBL/GenBank/DDBJ whole genome shotgun (WGS) entry which is preliminary data.</text>
</comment>
<evidence type="ECO:0000313" key="9">
    <source>
        <dbReference type="Proteomes" id="UP000315782"/>
    </source>
</evidence>
<evidence type="ECO:0000256" key="1">
    <source>
        <dbReference type="ARBA" id="ARBA00004141"/>
    </source>
</evidence>
<feature type="transmembrane region" description="Helical" evidence="6">
    <location>
        <begin position="285"/>
        <end position="308"/>
    </location>
</feature>
<keyword evidence="3 6" id="KW-0812">Transmembrane</keyword>
<evidence type="ECO:0000256" key="4">
    <source>
        <dbReference type="ARBA" id="ARBA00022989"/>
    </source>
</evidence>
<dbReference type="SUPFAM" id="SSF103473">
    <property type="entry name" value="MFS general substrate transporter"/>
    <property type="match status" value="1"/>
</dbReference>
<dbReference type="InterPro" id="IPR036259">
    <property type="entry name" value="MFS_trans_sf"/>
</dbReference>
<feature type="transmembrane region" description="Helical" evidence="6">
    <location>
        <begin position="7"/>
        <end position="27"/>
    </location>
</feature>
<feature type="transmembrane region" description="Helical" evidence="6">
    <location>
        <begin position="254"/>
        <end position="278"/>
    </location>
</feature>
<dbReference type="AlphaFoldDB" id="A0A520MI62"/>
<dbReference type="Gene3D" id="1.20.1250.20">
    <property type="entry name" value="MFS general substrate transporter like domains"/>
    <property type="match status" value="2"/>
</dbReference>
<dbReference type="NCBIfam" id="TIGR00901">
    <property type="entry name" value="2A0125"/>
    <property type="match status" value="1"/>
</dbReference>
<keyword evidence="2" id="KW-0813">Transport</keyword>
<dbReference type="PANTHER" id="PTHR12778">
    <property type="entry name" value="SOLUTE CARRIER FAMILY 33 ACETYL-COA TRANSPORTER -RELATED"/>
    <property type="match status" value="1"/>
</dbReference>